<name>A0A1I6FC05_9PSEU</name>
<reference evidence="3" key="1">
    <citation type="submission" date="2016-10" db="EMBL/GenBank/DDBJ databases">
        <authorList>
            <person name="Varghese N."/>
            <person name="Submissions S."/>
        </authorList>
    </citation>
    <scope>NUCLEOTIDE SEQUENCE [LARGE SCALE GENOMIC DNA]</scope>
    <source>
        <strain evidence="3">DSM 44232</strain>
    </source>
</reference>
<evidence type="ECO:0000256" key="1">
    <source>
        <dbReference type="SAM" id="Phobius"/>
    </source>
</evidence>
<dbReference type="Proteomes" id="UP000198583">
    <property type="component" value="Unassembled WGS sequence"/>
</dbReference>
<keyword evidence="3" id="KW-1185">Reference proteome</keyword>
<evidence type="ECO:0000313" key="2">
    <source>
        <dbReference type="EMBL" id="SFR27521.1"/>
    </source>
</evidence>
<dbReference type="RefSeq" id="WP_093602952.1">
    <property type="nucleotide sequence ID" value="NZ_FOYL01000011.1"/>
</dbReference>
<dbReference type="EMBL" id="FOYL01000011">
    <property type="protein sequence ID" value="SFR27521.1"/>
    <property type="molecule type" value="Genomic_DNA"/>
</dbReference>
<sequence>MIDQLPEHRALPDDVRMRARQRLSEGMSPTARNGRPILIAAGVSMLAAGAVFASQALLGSSADVAGPPMQHNGEFVGKDRGIVNHVERDKVDPDVLARCAAAATAHTPASEWTPMATSHKNGTVLTAFRTAAGVFFCANTATTTTISAPNPAVPEGSRQVEILFTTPTGAMAGIVSSDVKFLSLSRIAGSGQNNTLPALVDGLFLAPSGFQKAETGTKALVNGEEFAVRGVPKPSASVVDRPLPPAARDTAETTRFGACLKGRAVPDPDQFAHGLTAKVSATDTMITGRFGDLLFYCRDADRDPTPGTVFDLDDLDEYRGQTIAGKTAFYDFKPYKVNEQGEYYDGGSTSAAAIGLVLDPRVASITYTSPGTADVPATLGNGTFVLAAKLLDRHPDARVVVRDAAGNVLETITPQNPS</sequence>
<accession>A0A1I6FC05</accession>
<dbReference type="OrthoDB" id="3557251at2"/>
<dbReference type="STRING" id="84724.SAMN04488564_11187"/>
<dbReference type="AlphaFoldDB" id="A0A1I6FC05"/>
<proteinExistence type="predicted"/>
<gene>
    <name evidence="2" type="ORF">SAMN04488564_11187</name>
</gene>
<keyword evidence="1" id="KW-0472">Membrane</keyword>
<keyword evidence="1" id="KW-0812">Transmembrane</keyword>
<evidence type="ECO:0000313" key="3">
    <source>
        <dbReference type="Proteomes" id="UP000198583"/>
    </source>
</evidence>
<organism evidence="2 3">
    <name type="scientific">Lentzea waywayandensis</name>
    <dbReference type="NCBI Taxonomy" id="84724"/>
    <lineage>
        <taxon>Bacteria</taxon>
        <taxon>Bacillati</taxon>
        <taxon>Actinomycetota</taxon>
        <taxon>Actinomycetes</taxon>
        <taxon>Pseudonocardiales</taxon>
        <taxon>Pseudonocardiaceae</taxon>
        <taxon>Lentzea</taxon>
    </lineage>
</organism>
<feature type="transmembrane region" description="Helical" evidence="1">
    <location>
        <begin position="37"/>
        <end position="58"/>
    </location>
</feature>
<protein>
    <submittedName>
        <fullName evidence="2">Uncharacterized protein</fullName>
    </submittedName>
</protein>
<keyword evidence="1" id="KW-1133">Transmembrane helix</keyword>